<dbReference type="InterPro" id="IPR002168">
    <property type="entry name" value="Lipase_GDXG_HIS_AS"/>
</dbReference>
<comment type="similarity">
    <text evidence="1">Belongs to the 'GDXG' lipolytic enzyme family.</text>
</comment>
<reference evidence="4" key="1">
    <citation type="journal article" date="2019" name="Sci. Rep.">
        <title>Draft genome of Tanacetum cinerariifolium, the natural source of mosquito coil.</title>
        <authorList>
            <person name="Yamashiro T."/>
            <person name="Shiraishi A."/>
            <person name="Satake H."/>
            <person name="Nakayama K."/>
        </authorList>
    </citation>
    <scope>NUCLEOTIDE SEQUENCE</scope>
</reference>
<evidence type="ECO:0000313" key="4">
    <source>
        <dbReference type="EMBL" id="GFB08878.1"/>
    </source>
</evidence>
<sequence>DHPFNTPPEQTSMKSLHKAIGAGALALTLNTATAGEIDVPEHQTQAFLKALAAGGGPPLEQLSPKDARAVLTGAQNSVEVDMSGVEVSHKTITAGDQPIKLVVVRPAHVKGVLPAFMFFHGGGWVLGDYPTHARMIRDLVVASGAVAVYVDYTPSPEAHYPVAINQAYAATKWVAEHGKDINVDGSRLAVAGNSVGGNMAAVVSLMAKQHKTPALRLQVLFWPVTDATFETPSYQTFTEGHFLTKNMMMWFWDNYTQDPGQRAEILASPLRASLEELKGLPPALIQTAGLDVLRDEGEAYARKLDAAGVAVTAVRYNGMIHDYGLLNPLSKVPEVQAAMRQAGNELAAHLR</sequence>
<dbReference type="PANTHER" id="PTHR48081">
    <property type="entry name" value="AB HYDROLASE SUPERFAMILY PROTEIN C4A8.06C"/>
    <property type="match status" value="1"/>
</dbReference>
<dbReference type="SUPFAM" id="SSF53474">
    <property type="entry name" value="alpha/beta-Hydrolases"/>
    <property type="match status" value="1"/>
</dbReference>
<feature type="non-terminal residue" evidence="4">
    <location>
        <position position="1"/>
    </location>
</feature>
<evidence type="ECO:0000256" key="2">
    <source>
        <dbReference type="ARBA" id="ARBA00022801"/>
    </source>
</evidence>
<gene>
    <name evidence="4" type="ORF">Tci_680849</name>
</gene>
<accession>A0A699KVZ8</accession>
<dbReference type="InterPro" id="IPR029058">
    <property type="entry name" value="AB_hydrolase_fold"/>
</dbReference>
<dbReference type="Pfam" id="PF07859">
    <property type="entry name" value="Abhydrolase_3"/>
    <property type="match status" value="1"/>
</dbReference>
<dbReference type="EMBL" id="BKCJ010549577">
    <property type="protein sequence ID" value="GFB08878.1"/>
    <property type="molecule type" value="Genomic_DNA"/>
</dbReference>
<comment type="caution">
    <text evidence="4">The sequence shown here is derived from an EMBL/GenBank/DDBJ whole genome shotgun (WGS) entry which is preliminary data.</text>
</comment>
<protein>
    <recommendedName>
        <fullName evidence="3">Alpha/beta hydrolase fold-3 domain-containing protein</fullName>
    </recommendedName>
</protein>
<organism evidence="4">
    <name type="scientific">Tanacetum cinerariifolium</name>
    <name type="common">Dalmatian daisy</name>
    <name type="synonym">Chrysanthemum cinerariifolium</name>
    <dbReference type="NCBI Taxonomy" id="118510"/>
    <lineage>
        <taxon>Eukaryota</taxon>
        <taxon>Viridiplantae</taxon>
        <taxon>Streptophyta</taxon>
        <taxon>Embryophyta</taxon>
        <taxon>Tracheophyta</taxon>
        <taxon>Spermatophyta</taxon>
        <taxon>Magnoliopsida</taxon>
        <taxon>eudicotyledons</taxon>
        <taxon>Gunneridae</taxon>
        <taxon>Pentapetalae</taxon>
        <taxon>asterids</taxon>
        <taxon>campanulids</taxon>
        <taxon>Asterales</taxon>
        <taxon>Asteraceae</taxon>
        <taxon>Asteroideae</taxon>
        <taxon>Anthemideae</taxon>
        <taxon>Anthemidinae</taxon>
        <taxon>Tanacetum</taxon>
    </lineage>
</organism>
<proteinExistence type="inferred from homology"/>
<dbReference type="Gene3D" id="3.40.50.1820">
    <property type="entry name" value="alpha/beta hydrolase"/>
    <property type="match status" value="1"/>
</dbReference>
<evidence type="ECO:0000259" key="3">
    <source>
        <dbReference type="Pfam" id="PF07859"/>
    </source>
</evidence>
<feature type="domain" description="Alpha/beta hydrolase fold-3" evidence="3">
    <location>
        <begin position="117"/>
        <end position="323"/>
    </location>
</feature>
<dbReference type="PANTHER" id="PTHR48081:SF8">
    <property type="entry name" value="ALPHA_BETA HYDROLASE FOLD-3 DOMAIN-CONTAINING PROTEIN-RELATED"/>
    <property type="match status" value="1"/>
</dbReference>
<dbReference type="GO" id="GO:0016787">
    <property type="term" value="F:hydrolase activity"/>
    <property type="evidence" value="ECO:0007669"/>
    <property type="project" value="UniProtKB-KW"/>
</dbReference>
<dbReference type="InterPro" id="IPR050300">
    <property type="entry name" value="GDXG_lipolytic_enzyme"/>
</dbReference>
<evidence type="ECO:0000256" key="1">
    <source>
        <dbReference type="ARBA" id="ARBA00010515"/>
    </source>
</evidence>
<name>A0A699KVZ8_TANCI</name>
<dbReference type="AlphaFoldDB" id="A0A699KVZ8"/>
<keyword evidence="2" id="KW-0378">Hydrolase</keyword>
<dbReference type="InterPro" id="IPR013094">
    <property type="entry name" value="AB_hydrolase_3"/>
</dbReference>
<dbReference type="PROSITE" id="PS01173">
    <property type="entry name" value="LIPASE_GDXG_HIS"/>
    <property type="match status" value="1"/>
</dbReference>